<accession>A0A2S9JRQ3</accession>
<dbReference type="EMBL" id="PVBS01000001">
    <property type="protein sequence ID" value="PRD55985.1"/>
    <property type="molecule type" value="Genomic_DNA"/>
</dbReference>
<keyword evidence="3" id="KW-1185">Reference proteome</keyword>
<sequence>MNDDKKFGSDNISALAISSEIGYVFKHTTGLPAVKLRSDYISGNKSSNDGQLGTFNAMYPKGGYFGMNPQAGPANLIPVHPNLIWNPAEIHWHRIYDHLFVEVS</sequence>
<evidence type="ECO:0000313" key="3">
    <source>
        <dbReference type="Proteomes" id="UP000238642"/>
    </source>
</evidence>
<comment type="caution">
    <text evidence="2">The sequence shown here is derived from an EMBL/GenBank/DDBJ whole genome shotgun (WGS) entry which is preliminary data.</text>
</comment>
<dbReference type="RefSeq" id="WP_105722356.1">
    <property type="nucleotide sequence ID" value="NZ_PVBS01000001.1"/>
</dbReference>
<proteinExistence type="predicted"/>
<feature type="domain" description="Alginate export" evidence="1">
    <location>
        <begin position="8"/>
        <end position="89"/>
    </location>
</feature>
<gene>
    <name evidence="2" type="ORF">C5749_01445</name>
</gene>
<dbReference type="AlphaFoldDB" id="A0A2S9JRQ3"/>
<protein>
    <recommendedName>
        <fullName evidence="1">Alginate export domain-containing protein</fullName>
    </recommendedName>
</protein>
<dbReference type="Proteomes" id="UP000238642">
    <property type="component" value="Unassembled WGS sequence"/>
</dbReference>
<dbReference type="OrthoDB" id="311329at2"/>
<dbReference type="Pfam" id="PF13372">
    <property type="entry name" value="Alginate_exp"/>
    <property type="match status" value="1"/>
</dbReference>
<name>A0A2S9JRQ3_9SPHI</name>
<organism evidence="2 3">
    <name type="scientific">Sphingobacterium gobiense</name>
    <dbReference type="NCBI Taxonomy" id="1382456"/>
    <lineage>
        <taxon>Bacteria</taxon>
        <taxon>Pseudomonadati</taxon>
        <taxon>Bacteroidota</taxon>
        <taxon>Sphingobacteriia</taxon>
        <taxon>Sphingobacteriales</taxon>
        <taxon>Sphingobacteriaceae</taxon>
        <taxon>Sphingobacterium</taxon>
    </lineage>
</organism>
<evidence type="ECO:0000259" key="1">
    <source>
        <dbReference type="Pfam" id="PF13372"/>
    </source>
</evidence>
<evidence type="ECO:0000313" key="2">
    <source>
        <dbReference type="EMBL" id="PRD55985.1"/>
    </source>
</evidence>
<dbReference type="InterPro" id="IPR025388">
    <property type="entry name" value="Alginate_export_dom"/>
</dbReference>
<reference evidence="2 3" key="1">
    <citation type="submission" date="2018-02" db="EMBL/GenBank/DDBJ databases">
        <title>The draft genome of Sphingobacterium gobiense H7.</title>
        <authorList>
            <person name="Li L."/>
            <person name="Liu L."/>
            <person name="Zhang X."/>
            <person name="Wang T."/>
            <person name="Liang L."/>
        </authorList>
    </citation>
    <scope>NUCLEOTIDE SEQUENCE [LARGE SCALE GENOMIC DNA]</scope>
    <source>
        <strain evidence="2 3">ACCC 05757</strain>
    </source>
</reference>